<evidence type="ECO:0000313" key="2">
    <source>
        <dbReference type="Proteomes" id="UP000712673"/>
    </source>
</evidence>
<proteinExistence type="predicted"/>
<reference evidence="1" key="1">
    <citation type="submission" date="2019-03" db="EMBL/GenBank/DDBJ databases">
        <title>Lake Tanganyika Metagenome-Assembled Genomes (MAGs).</title>
        <authorList>
            <person name="Tran P."/>
        </authorList>
    </citation>
    <scope>NUCLEOTIDE SEQUENCE</scope>
    <source>
        <strain evidence="1">K_DeepCast_65m_m2_066</strain>
    </source>
</reference>
<dbReference type="AlphaFoldDB" id="A0A937W1U9"/>
<sequence length="42" mass="4720">MLIVDSQVHIWQQGLPTNPAHRQITAYTQDDLLKEMDAAGVD</sequence>
<feature type="non-terminal residue" evidence="1">
    <location>
        <position position="42"/>
    </location>
</feature>
<dbReference type="Proteomes" id="UP000712673">
    <property type="component" value="Unassembled WGS sequence"/>
</dbReference>
<comment type="caution">
    <text evidence="1">The sequence shown here is derived from an EMBL/GenBank/DDBJ whole genome shotgun (WGS) entry which is preliminary data.</text>
</comment>
<evidence type="ECO:0000313" key="1">
    <source>
        <dbReference type="EMBL" id="MBM3223762.1"/>
    </source>
</evidence>
<dbReference type="Gene3D" id="3.20.20.140">
    <property type="entry name" value="Metal-dependent hydrolases"/>
    <property type="match status" value="1"/>
</dbReference>
<protein>
    <submittedName>
        <fullName evidence="1">Amidohydrolase</fullName>
    </submittedName>
</protein>
<accession>A0A937W1U9</accession>
<name>A0A937W1U9_UNCTE</name>
<dbReference type="EMBL" id="VGLS01000194">
    <property type="protein sequence ID" value="MBM3223762.1"/>
    <property type="molecule type" value="Genomic_DNA"/>
</dbReference>
<gene>
    <name evidence="1" type="ORF">FJZ47_08190</name>
</gene>
<organism evidence="1 2">
    <name type="scientific">Tectimicrobiota bacterium</name>
    <dbReference type="NCBI Taxonomy" id="2528274"/>
    <lineage>
        <taxon>Bacteria</taxon>
        <taxon>Pseudomonadati</taxon>
        <taxon>Nitrospinota/Tectimicrobiota group</taxon>
        <taxon>Candidatus Tectimicrobiota</taxon>
    </lineage>
</organism>